<evidence type="ECO:0000313" key="1">
    <source>
        <dbReference type="EMBL" id="MDE1469214.1"/>
    </source>
</evidence>
<organism evidence="1 2">
    <name type="scientific">Eubacterium limosum</name>
    <dbReference type="NCBI Taxonomy" id="1736"/>
    <lineage>
        <taxon>Bacteria</taxon>
        <taxon>Bacillati</taxon>
        <taxon>Bacillota</taxon>
        <taxon>Clostridia</taxon>
        <taxon>Eubacteriales</taxon>
        <taxon>Eubacteriaceae</taxon>
        <taxon>Eubacterium</taxon>
    </lineage>
</organism>
<keyword evidence="2" id="KW-1185">Reference proteome</keyword>
<evidence type="ECO:0000313" key="2">
    <source>
        <dbReference type="Proteomes" id="UP001215087"/>
    </source>
</evidence>
<comment type="caution">
    <text evidence="1">The sequence shown here is derived from an EMBL/GenBank/DDBJ whole genome shotgun (WGS) entry which is preliminary data.</text>
</comment>
<gene>
    <name evidence="1" type="ORF">PTZ04_02965</name>
</gene>
<protein>
    <submittedName>
        <fullName evidence="1">Uncharacterized protein</fullName>
    </submittedName>
</protein>
<reference evidence="1 2" key="1">
    <citation type="submission" date="2023-02" db="EMBL/GenBank/DDBJ databases">
        <title>Comparative genome analysis of Eubacterium limosum species.</title>
        <authorList>
            <person name="Bak J.E."/>
        </authorList>
    </citation>
    <scope>NUCLEOTIDE SEQUENCE [LARGE SCALE GENOMIC DNA]</scope>
    <source>
        <strain evidence="1 2">KGMB01548</strain>
    </source>
</reference>
<sequence length="84" mass="9503">MKAVQQKRIDPKPSSTIYMICPHFTIEPKHLYSALFNSTGKLKSRTNPVFFVGSPLITIKLIDEIGMFVTGVVSRPIEKNRLKV</sequence>
<dbReference type="EMBL" id="JAQSVD010000001">
    <property type="protein sequence ID" value="MDE1469214.1"/>
    <property type="molecule type" value="Genomic_DNA"/>
</dbReference>
<dbReference type="Proteomes" id="UP001215087">
    <property type="component" value="Unassembled WGS sequence"/>
</dbReference>
<accession>A0ABT5UJY7</accession>
<dbReference type="RefSeq" id="WP_274702758.1">
    <property type="nucleotide sequence ID" value="NZ_JAQSVD010000001.1"/>
</dbReference>
<name>A0ABT5UJY7_EUBLI</name>
<proteinExistence type="predicted"/>